<evidence type="ECO:0000256" key="1">
    <source>
        <dbReference type="SAM" id="MobiDB-lite"/>
    </source>
</evidence>
<keyword evidence="3" id="KW-1185">Reference proteome</keyword>
<sequence length="93" mass="10027">MPLSRSYTCHCPVEARAQEVCAEGDHEVGGATTESLRCERPLADWGAFSTISSEQRRSAARGGRLDHSGAMTTARIRRGPSVKVVLDTELLAV</sequence>
<evidence type="ECO:0000313" key="3">
    <source>
        <dbReference type="Proteomes" id="UP000219514"/>
    </source>
</evidence>
<reference evidence="2 3" key="1">
    <citation type="submission" date="2017-09" db="EMBL/GenBank/DDBJ databases">
        <authorList>
            <person name="Ehlers B."/>
            <person name="Leendertz F.H."/>
        </authorList>
    </citation>
    <scope>NUCLEOTIDE SEQUENCE [LARGE SCALE GENOMIC DNA]</scope>
    <source>
        <strain evidence="2 3">DSM 46844</strain>
    </source>
</reference>
<dbReference type="AlphaFoldDB" id="A0A285ED59"/>
<dbReference type="EMBL" id="OBDO01000003">
    <property type="protein sequence ID" value="SNX96016.1"/>
    <property type="molecule type" value="Genomic_DNA"/>
</dbReference>
<accession>A0A285ED59</accession>
<protein>
    <submittedName>
        <fullName evidence="2">Uncharacterized protein</fullName>
    </submittedName>
</protein>
<name>A0A285ED59_9ACTN</name>
<proteinExistence type="predicted"/>
<organism evidence="2 3">
    <name type="scientific">Geodermatophilus sabuli</name>
    <dbReference type="NCBI Taxonomy" id="1564158"/>
    <lineage>
        <taxon>Bacteria</taxon>
        <taxon>Bacillati</taxon>
        <taxon>Actinomycetota</taxon>
        <taxon>Actinomycetes</taxon>
        <taxon>Geodermatophilales</taxon>
        <taxon>Geodermatophilaceae</taxon>
        <taxon>Geodermatophilus</taxon>
    </lineage>
</organism>
<gene>
    <name evidence="2" type="ORF">SAMN06893097_103185</name>
</gene>
<evidence type="ECO:0000313" key="2">
    <source>
        <dbReference type="EMBL" id="SNX96016.1"/>
    </source>
</evidence>
<feature type="region of interest" description="Disordered" evidence="1">
    <location>
        <begin position="55"/>
        <end position="74"/>
    </location>
</feature>
<dbReference type="Proteomes" id="UP000219514">
    <property type="component" value="Unassembled WGS sequence"/>
</dbReference>